<dbReference type="HAMAP" id="MF_01975">
    <property type="entry name" value="MetAP_2_arc"/>
    <property type="match status" value="1"/>
</dbReference>
<accession>V4HAV9</accession>
<reference evidence="11 12" key="1">
    <citation type="journal article" date="2013" name="Genome Announc.">
        <title>Draft Genome Sequence of 'Candidatus Halobonum tyrrellensis' Strain G22, Isolated from the Hypersaline Waters of Lake Tyrrell, Australia.</title>
        <authorList>
            <person name="Ugalde J.A."/>
            <person name="Narasingarao P."/>
            <person name="Kuo S."/>
            <person name="Podell S."/>
            <person name="Allen E.E."/>
        </authorList>
    </citation>
    <scope>NUCLEOTIDE SEQUENCE [LARGE SCALE GENOMIC DNA]</scope>
    <source>
        <strain evidence="11 12">G22</strain>
    </source>
</reference>
<dbReference type="InterPro" id="IPR036005">
    <property type="entry name" value="Creatinase/aminopeptidase-like"/>
</dbReference>
<feature type="binding site" evidence="8">
    <location>
        <position position="96"/>
    </location>
    <ligand>
        <name>a divalent metal cation</name>
        <dbReference type="ChEBI" id="CHEBI:60240"/>
        <label>1</label>
    </ligand>
</feature>
<dbReference type="SUPFAM" id="SSF46785">
    <property type="entry name" value="Winged helix' DNA-binding domain"/>
    <property type="match status" value="1"/>
</dbReference>
<feature type="binding site" evidence="8">
    <location>
        <position position="166"/>
    </location>
    <ligand>
        <name>a divalent metal cation</name>
        <dbReference type="ChEBI" id="CHEBI:60240"/>
        <label>2</label>
        <note>catalytic</note>
    </ligand>
</feature>
<comment type="cofactor">
    <cofactor evidence="3">
        <name>Fe(2+)</name>
        <dbReference type="ChEBI" id="CHEBI:29033"/>
    </cofactor>
</comment>
<evidence type="ECO:0000313" key="12">
    <source>
        <dbReference type="Proteomes" id="UP000017840"/>
    </source>
</evidence>
<evidence type="ECO:0000256" key="8">
    <source>
        <dbReference type="HAMAP-Rule" id="MF_01975"/>
    </source>
</evidence>
<comment type="subunit">
    <text evidence="8">Monomer.</text>
</comment>
<sequence>MPVSVEPVDMSALDEDTLGKYREAGEILTTVVEEGREMVEPGATHLEVAEHIEARIREEGGGIAFPVNISVDEEASHATAGRDDDTEFGDDLVCLDVGVHVDGYIADAAVTVDLAGEAELVEAAEEALDAAVAAAGPGVPVGEIGAEIESVIEAYDYTPIYNLSGHGVERYDAHTGPNIPNRGVDRSVELQPGQVVAIEPFATDGRGKVGEGSHEQIYERTGDRSVRNRTARQVLEEIEEFDGLPFAARWLSSSRAEMALRRLKTNGVIKGYPVLKEEDGRLVSQAEHTMVVTDDGVELTTEGLFG</sequence>
<dbReference type="Gene3D" id="1.10.10.10">
    <property type="entry name" value="Winged helix-like DNA-binding domain superfamily/Winged helix DNA-binding domain"/>
    <property type="match status" value="1"/>
</dbReference>
<keyword evidence="12" id="KW-1185">Reference proteome</keyword>
<feature type="binding site" evidence="8">
    <location>
        <position position="287"/>
    </location>
    <ligand>
        <name>a divalent metal cation</name>
        <dbReference type="ChEBI" id="CHEBI:60240"/>
        <label>1</label>
    </ligand>
</feature>
<feature type="binding site" evidence="8">
    <location>
        <position position="174"/>
    </location>
    <ligand>
        <name>substrate</name>
    </ligand>
</feature>
<dbReference type="GO" id="GO:0070006">
    <property type="term" value="F:metalloaminopeptidase activity"/>
    <property type="evidence" value="ECO:0007669"/>
    <property type="project" value="UniProtKB-UniRule"/>
</dbReference>
<comment type="caution">
    <text evidence="11">The sequence shown here is derived from an EMBL/GenBank/DDBJ whole genome shotgun (WGS) entry which is preliminary data.</text>
</comment>
<evidence type="ECO:0000256" key="4">
    <source>
        <dbReference type="ARBA" id="ARBA00022438"/>
    </source>
</evidence>
<dbReference type="GO" id="GO:0046872">
    <property type="term" value="F:metal ion binding"/>
    <property type="evidence" value="ECO:0007669"/>
    <property type="project" value="UniProtKB-UniRule"/>
</dbReference>
<dbReference type="GO" id="GO:0004239">
    <property type="term" value="F:initiator methionyl aminopeptidase activity"/>
    <property type="evidence" value="ECO:0007669"/>
    <property type="project" value="UniProtKB-UniRule"/>
</dbReference>
<evidence type="ECO:0000259" key="10">
    <source>
        <dbReference type="Pfam" id="PF00557"/>
    </source>
</evidence>
<dbReference type="InterPro" id="IPR002468">
    <property type="entry name" value="Pept_M24A_MAP2"/>
</dbReference>
<dbReference type="EMBL" id="ASGZ01000043">
    <property type="protein sequence ID" value="ESP87815.1"/>
    <property type="molecule type" value="Genomic_DNA"/>
</dbReference>
<comment type="similarity">
    <text evidence="8">Belongs to the peptidase M24A family. Methionine aminopeptidase archaeal type 2 subfamily.</text>
</comment>
<dbReference type="STRING" id="1324957.K933_12106"/>
<dbReference type="Gene3D" id="3.90.230.10">
    <property type="entry name" value="Creatinase/methionine aminopeptidase superfamily"/>
    <property type="match status" value="1"/>
</dbReference>
<dbReference type="Proteomes" id="UP000017840">
    <property type="component" value="Unassembled WGS sequence"/>
</dbReference>
<feature type="binding site" evidence="8">
    <location>
        <position position="107"/>
    </location>
    <ligand>
        <name>a divalent metal cation</name>
        <dbReference type="ChEBI" id="CHEBI:60240"/>
        <label>2</label>
        <note>catalytic</note>
    </ligand>
</feature>
<dbReference type="eggNOG" id="arCOG01001">
    <property type="taxonomic scope" value="Archaea"/>
</dbReference>
<comment type="function">
    <text evidence="8 9">Removes the N-terminal methionine from nascent proteins. The N-terminal methionine is often cleaved when the second residue in the primary sequence is small and uncharged (Met-Ala-, Cys, Gly, Pro, Ser, Thr, or Val).</text>
</comment>
<proteinExistence type="inferred from homology"/>
<comment type="cofactor">
    <cofactor evidence="2">
        <name>Mn(2+)</name>
        <dbReference type="ChEBI" id="CHEBI:29035"/>
    </cofactor>
</comment>
<evidence type="ECO:0000256" key="9">
    <source>
        <dbReference type="RuleBase" id="RU003653"/>
    </source>
</evidence>
<dbReference type="InterPro" id="IPR000994">
    <property type="entry name" value="Pept_M24"/>
</dbReference>
<evidence type="ECO:0000256" key="2">
    <source>
        <dbReference type="ARBA" id="ARBA00001936"/>
    </source>
</evidence>
<dbReference type="PRINTS" id="PR00599">
    <property type="entry name" value="MAPEPTIDASE"/>
</dbReference>
<evidence type="ECO:0000256" key="7">
    <source>
        <dbReference type="ARBA" id="ARBA00022801"/>
    </source>
</evidence>
<dbReference type="NCBIfam" id="TIGR00501">
    <property type="entry name" value="met_pdase_II"/>
    <property type="match status" value="1"/>
</dbReference>
<feature type="binding site" evidence="8">
    <location>
        <position position="287"/>
    </location>
    <ligand>
        <name>a divalent metal cation</name>
        <dbReference type="ChEBI" id="CHEBI:60240"/>
        <label>2</label>
        <note>catalytic</note>
    </ligand>
</feature>
<keyword evidence="6 8" id="KW-0479">Metal-binding</keyword>
<dbReference type="InterPro" id="IPR050247">
    <property type="entry name" value="Met_Aminopeptidase_Type2"/>
</dbReference>
<evidence type="ECO:0000256" key="5">
    <source>
        <dbReference type="ARBA" id="ARBA00022670"/>
    </source>
</evidence>
<feature type="binding site" evidence="8">
    <location>
        <position position="77"/>
    </location>
    <ligand>
        <name>substrate</name>
    </ligand>
</feature>
<dbReference type="GO" id="GO:0006508">
    <property type="term" value="P:proteolysis"/>
    <property type="evidence" value="ECO:0007669"/>
    <property type="project" value="UniProtKB-KW"/>
</dbReference>
<comment type="cofactor">
    <cofactor evidence="8">
        <name>Co(2+)</name>
        <dbReference type="ChEBI" id="CHEBI:48828"/>
    </cofactor>
    <cofactor evidence="8">
        <name>Zn(2+)</name>
        <dbReference type="ChEBI" id="CHEBI:29105"/>
    </cofactor>
    <cofactor evidence="8">
        <name>Mn(2+)</name>
        <dbReference type="ChEBI" id="CHEBI:29035"/>
    </cofactor>
    <cofactor evidence="8">
        <name>Fe(2+)</name>
        <dbReference type="ChEBI" id="CHEBI:29033"/>
    </cofactor>
    <text evidence="8">Binds 2 divalent metal cations per subunit. Has a high-affinity and a low affinity metal-binding site. The true nature of the physiological cofactor is under debate. The enzyme is active with cobalt, zinc, manganese or divalent iron ions. Most likely, methionine aminopeptidases function as mononuclear Fe(2+)-metalloproteases under physiological conditions, and the catalytically relevant metal-binding site has been assigned to the histidine-containing high-affinity site.</text>
</comment>
<feature type="binding site" evidence="8">
    <location>
        <position position="199"/>
    </location>
    <ligand>
        <name>a divalent metal cation</name>
        <dbReference type="ChEBI" id="CHEBI:60240"/>
        <label>2</label>
        <note>catalytic</note>
    </ligand>
</feature>
<dbReference type="InterPro" id="IPR036390">
    <property type="entry name" value="WH_DNA-bd_sf"/>
</dbReference>
<evidence type="ECO:0000256" key="6">
    <source>
        <dbReference type="ARBA" id="ARBA00022723"/>
    </source>
</evidence>
<dbReference type="InterPro" id="IPR001714">
    <property type="entry name" value="Pept_M24_MAP"/>
</dbReference>
<dbReference type="PANTHER" id="PTHR45777:SF2">
    <property type="entry name" value="METHIONINE AMINOPEPTIDASE 2"/>
    <property type="match status" value="1"/>
</dbReference>
<dbReference type="PATRIC" id="fig|1324957.4.peg.2459"/>
<dbReference type="EC" id="3.4.11.18" evidence="8 9"/>
<organism evidence="11 12">
    <name type="scientific">Candidatus Halobonum tyrrellensis G22</name>
    <dbReference type="NCBI Taxonomy" id="1324957"/>
    <lineage>
        <taxon>Archaea</taxon>
        <taxon>Methanobacteriati</taxon>
        <taxon>Methanobacteriota</taxon>
        <taxon>Stenosarchaea group</taxon>
        <taxon>Halobacteria</taxon>
        <taxon>Halobacteriales</taxon>
        <taxon>Haloferacaceae</taxon>
        <taxon>Candidatus Halobonum</taxon>
    </lineage>
</organism>
<gene>
    <name evidence="8" type="primary">map</name>
    <name evidence="11" type="ORF">K933_12106</name>
</gene>
<keyword evidence="5 8" id="KW-0645">Protease</keyword>
<keyword evidence="7 8" id="KW-0378">Hydrolase</keyword>
<protein>
    <recommendedName>
        <fullName evidence="8 9">Methionine aminopeptidase</fullName>
        <shortName evidence="8">MAP</shortName>
        <shortName evidence="8">MetAP</shortName>
        <ecNumber evidence="8 9">3.4.11.18</ecNumber>
    </recommendedName>
    <alternativeName>
        <fullName evidence="8">Peptidase M</fullName>
    </alternativeName>
</protein>
<evidence type="ECO:0000256" key="3">
    <source>
        <dbReference type="ARBA" id="ARBA00001954"/>
    </source>
</evidence>
<dbReference type="GO" id="GO:0005737">
    <property type="term" value="C:cytoplasm"/>
    <property type="evidence" value="ECO:0007669"/>
    <property type="project" value="TreeGrafter"/>
</dbReference>
<dbReference type="AlphaFoldDB" id="V4HAV9"/>
<dbReference type="SUPFAM" id="SSF55920">
    <property type="entry name" value="Creatinase/aminopeptidase"/>
    <property type="match status" value="1"/>
</dbReference>
<keyword evidence="4 8" id="KW-0031">Aminopeptidase</keyword>
<evidence type="ECO:0000313" key="11">
    <source>
        <dbReference type="EMBL" id="ESP87815.1"/>
    </source>
</evidence>
<feature type="domain" description="Peptidase M24" evidence="10">
    <location>
        <begin position="20"/>
        <end position="216"/>
    </location>
</feature>
<evidence type="ECO:0000256" key="1">
    <source>
        <dbReference type="ARBA" id="ARBA00000294"/>
    </source>
</evidence>
<dbReference type="InterPro" id="IPR028595">
    <property type="entry name" value="MetAP_archaeal"/>
</dbReference>
<dbReference type="PANTHER" id="PTHR45777">
    <property type="entry name" value="METHIONINE AMINOPEPTIDASE 2"/>
    <property type="match status" value="1"/>
</dbReference>
<name>V4HAV9_9EURY</name>
<dbReference type="InterPro" id="IPR036388">
    <property type="entry name" value="WH-like_DNA-bd_sf"/>
</dbReference>
<feature type="binding site" evidence="8">
    <location>
        <position position="107"/>
    </location>
    <ligand>
        <name>a divalent metal cation</name>
        <dbReference type="ChEBI" id="CHEBI:60240"/>
        <label>1</label>
    </ligand>
</feature>
<comment type="catalytic activity">
    <reaction evidence="1 8 9">
        <text>Release of N-terminal amino acids, preferentially methionine, from peptides and arylamides.</text>
        <dbReference type="EC" id="3.4.11.18"/>
    </reaction>
</comment>
<dbReference type="Pfam" id="PF00557">
    <property type="entry name" value="Peptidase_M24"/>
    <property type="match status" value="1"/>
</dbReference>